<dbReference type="PANTHER" id="PTHR35869">
    <property type="entry name" value="OUTER-MEMBRANE LIPOPROTEIN CARRIER PROTEIN"/>
    <property type="match status" value="1"/>
</dbReference>
<keyword evidence="1 2" id="KW-0732">Signal</keyword>
<sequence length="234" mass="26657">MKKLVYIFALSIMMSALSYCQTEQDVIVEEPAATAMADTEKDALLARLEETRQTVVSLEARFQQTKVVMPFSEKEYATGSFRYKAPDKSTWSFSGSEKTTVLIKGNRGFIINDTLAQVQIFEIDTNSRFDFIMAGLARPISAFFTDFDVVVFQDTDTAPYRFHLTPKNDDLKAIVSSFDIMFDPQSLLPQSFKLIEASGDITVMFFDEVRLNEPLDDAVFEYKVPPTYEVIDYR</sequence>
<keyword evidence="3" id="KW-0449">Lipoprotein</keyword>
<evidence type="ECO:0000256" key="1">
    <source>
        <dbReference type="ARBA" id="ARBA00022729"/>
    </source>
</evidence>
<name>A0A3A4QPQ2_9BACT</name>
<feature type="chain" id="PRO_5017176537" evidence="2">
    <location>
        <begin position="19"/>
        <end position="234"/>
    </location>
</feature>
<accession>A0A3A4QPQ2</accession>
<protein>
    <submittedName>
        <fullName evidence="3">Outer membrane lipoprotein carrier protein LolA</fullName>
    </submittedName>
</protein>
<dbReference type="InterPro" id="IPR004564">
    <property type="entry name" value="OM_lipoprot_carrier_LolA-like"/>
</dbReference>
<dbReference type="SUPFAM" id="SSF89392">
    <property type="entry name" value="Prokaryotic lipoproteins and lipoprotein localization factors"/>
    <property type="match status" value="1"/>
</dbReference>
<reference evidence="3 4" key="1">
    <citation type="journal article" date="2017" name="ISME J.">
        <title>Energy and carbon metabolisms in a deep terrestrial subsurface fluid microbial community.</title>
        <authorList>
            <person name="Momper L."/>
            <person name="Jungbluth S.P."/>
            <person name="Lee M.D."/>
            <person name="Amend J.P."/>
        </authorList>
    </citation>
    <scope>NUCLEOTIDE SEQUENCE [LARGE SCALE GENOMIC DNA]</scope>
    <source>
        <strain evidence="3">SURF_26</strain>
    </source>
</reference>
<evidence type="ECO:0000256" key="2">
    <source>
        <dbReference type="SAM" id="SignalP"/>
    </source>
</evidence>
<dbReference type="InterPro" id="IPR029046">
    <property type="entry name" value="LolA/LolB/LppX"/>
</dbReference>
<dbReference type="Proteomes" id="UP000266426">
    <property type="component" value="Unassembled WGS sequence"/>
</dbReference>
<dbReference type="Pfam" id="PF03548">
    <property type="entry name" value="LolA"/>
    <property type="match status" value="1"/>
</dbReference>
<dbReference type="AlphaFoldDB" id="A0A3A4QPQ2"/>
<comment type="caution">
    <text evidence="3">The sequence shown here is derived from an EMBL/GenBank/DDBJ whole genome shotgun (WGS) entry which is preliminary data.</text>
</comment>
<evidence type="ECO:0000313" key="3">
    <source>
        <dbReference type="EMBL" id="RJP56009.1"/>
    </source>
</evidence>
<dbReference type="PANTHER" id="PTHR35869:SF1">
    <property type="entry name" value="OUTER-MEMBRANE LIPOPROTEIN CARRIER PROTEIN"/>
    <property type="match status" value="1"/>
</dbReference>
<evidence type="ECO:0000313" key="4">
    <source>
        <dbReference type="Proteomes" id="UP000266426"/>
    </source>
</evidence>
<dbReference type="CDD" id="cd16325">
    <property type="entry name" value="LolA"/>
    <property type="match status" value="1"/>
</dbReference>
<proteinExistence type="predicted"/>
<dbReference type="EMBL" id="QZJZ01000104">
    <property type="protein sequence ID" value="RJP56009.1"/>
    <property type="molecule type" value="Genomic_DNA"/>
</dbReference>
<gene>
    <name evidence="3" type="ORF">C4541_13240</name>
</gene>
<feature type="signal peptide" evidence="2">
    <location>
        <begin position="1"/>
        <end position="18"/>
    </location>
</feature>
<dbReference type="Gene3D" id="2.50.20.10">
    <property type="entry name" value="Lipoprotein localisation LolA/LolB/LppX"/>
    <property type="match status" value="1"/>
</dbReference>
<organism evidence="3 4">
    <name type="scientific">Candidatus Auribacter fodinae</name>
    <dbReference type="NCBI Taxonomy" id="2093366"/>
    <lineage>
        <taxon>Bacteria</taxon>
        <taxon>Pseudomonadati</taxon>
        <taxon>Candidatus Auribacterota</taxon>
        <taxon>Candidatus Auribacteria</taxon>
        <taxon>Candidatus Auribacterales</taxon>
        <taxon>Candidatus Auribacteraceae</taxon>
        <taxon>Candidatus Auribacter</taxon>
    </lineage>
</organism>